<feature type="region of interest" description="Disordered" evidence="4">
    <location>
        <begin position="498"/>
        <end position="526"/>
    </location>
</feature>
<dbReference type="GO" id="GO:0005634">
    <property type="term" value="C:nucleus"/>
    <property type="evidence" value="ECO:0007669"/>
    <property type="project" value="TreeGrafter"/>
</dbReference>
<dbReference type="AlphaFoldDB" id="A0A9P5R9H8"/>
<dbReference type="InterPro" id="IPR050663">
    <property type="entry name" value="Ankyrin-SOCS_Box"/>
</dbReference>
<dbReference type="EMBL" id="JAAAUQ010002368">
    <property type="protein sequence ID" value="KAF9124375.1"/>
    <property type="molecule type" value="Genomic_DNA"/>
</dbReference>
<keyword evidence="2 3" id="KW-0040">ANK repeat</keyword>
<evidence type="ECO:0000256" key="3">
    <source>
        <dbReference type="PROSITE-ProRule" id="PRU00023"/>
    </source>
</evidence>
<dbReference type="SMART" id="SM00248">
    <property type="entry name" value="ANK"/>
    <property type="match status" value="7"/>
</dbReference>
<evidence type="ECO:0000256" key="2">
    <source>
        <dbReference type="ARBA" id="ARBA00023043"/>
    </source>
</evidence>
<dbReference type="GO" id="GO:0000976">
    <property type="term" value="F:transcription cis-regulatory region binding"/>
    <property type="evidence" value="ECO:0007669"/>
    <property type="project" value="TreeGrafter"/>
</dbReference>
<evidence type="ECO:0000313" key="5">
    <source>
        <dbReference type="EMBL" id="KAF9124375.1"/>
    </source>
</evidence>
<protein>
    <submittedName>
        <fullName evidence="5">Ankyrin repeat domain-containing protein 61</fullName>
    </submittedName>
</protein>
<gene>
    <name evidence="5" type="primary">ANKRD61</name>
    <name evidence="5" type="ORF">BG015_005095</name>
</gene>
<feature type="repeat" description="ANK" evidence="3">
    <location>
        <begin position="285"/>
        <end position="319"/>
    </location>
</feature>
<feature type="non-terminal residue" evidence="5">
    <location>
        <position position="628"/>
    </location>
</feature>
<dbReference type="InterPro" id="IPR002110">
    <property type="entry name" value="Ankyrin_rpt"/>
</dbReference>
<feature type="compositionally biased region" description="Basic and acidic residues" evidence="4">
    <location>
        <begin position="84"/>
        <end position="108"/>
    </location>
</feature>
<evidence type="ECO:0000256" key="4">
    <source>
        <dbReference type="SAM" id="MobiDB-lite"/>
    </source>
</evidence>
<comment type="caution">
    <text evidence="5">The sequence shown here is derived from an EMBL/GenBank/DDBJ whole genome shotgun (WGS) entry which is preliminary data.</text>
</comment>
<dbReference type="GO" id="GO:0045944">
    <property type="term" value="P:positive regulation of transcription by RNA polymerase II"/>
    <property type="evidence" value="ECO:0007669"/>
    <property type="project" value="TreeGrafter"/>
</dbReference>
<name>A0A9P5R9H8_9FUNG</name>
<evidence type="ECO:0000256" key="1">
    <source>
        <dbReference type="ARBA" id="ARBA00022737"/>
    </source>
</evidence>
<feature type="compositionally biased region" description="Polar residues" evidence="4">
    <location>
        <begin position="110"/>
        <end position="125"/>
    </location>
</feature>
<dbReference type="Proteomes" id="UP000748756">
    <property type="component" value="Unassembled WGS sequence"/>
</dbReference>
<dbReference type="InterPro" id="IPR036770">
    <property type="entry name" value="Ankyrin_rpt-contain_sf"/>
</dbReference>
<reference evidence="5" key="1">
    <citation type="journal article" date="2020" name="Fungal Divers.">
        <title>Resolving the Mortierellaceae phylogeny through synthesis of multi-gene phylogenetics and phylogenomics.</title>
        <authorList>
            <person name="Vandepol N."/>
            <person name="Liber J."/>
            <person name="Desiro A."/>
            <person name="Na H."/>
            <person name="Kennedy M."/>
            <person name="Barry K."/>
            <person name="Grigoriev I.V."/>
            <person name="Miller A.N."/>
            <person name="O'Donnell K."/>
            <person name="Stajich J.E."/>
            <person name="Bonito G."/>
        </authorList>
    </citation>
    <scope>NUCLEOTIDE SEQUENCE</scope>
    <source>
        <strain evidence="5">NRRL 6426</strain>
    </source>
</reference>
<dbReference type="Gene3D" id="1.25.40.20">
    <property type="entry name" value="Ankyrin repeat-containing domain"/>
    <property type="match status" value="2"/>
</dbReference>
<keyword evidence="6" id="KW-1185">Reference proteome</keyword>
<sequence length="628" mass="69492">PEATRKKTGPRTSHIIEVNKVGSSTENGAQCVVNHNPPSSNSGSNPPPRSSPGFSPAVDTIHQGNRSPGAAPKEQEDPAPSSRFGHEECTTDSRSDPREMCTAPKDENPPLSQGSASNPGNQFDNFYSLADPYKESSQDEQSDFLTAMTQGDLEMIEKLLKAHSYLLHKSIGSWPHPTPILFAARSRHAIDTLKVLIKHGAALDRGDHNGTTVLHLVCRQYPNPIEVVILLTNAGANCNSRDSKKRTPLMVLFQNSHITSTKVMIETMLVLFKLGAQITVVDQQYQRTPLHFAIHHCKEPAPVIELLLKKGAEVNAIDSPKSTPLHMVLEKMDNEEIVQMLLLYGADPSLRNGNKRNALCVAAENLRVMSARFLLENDLSSSALETIKKANELCSKADGPDKDSKPLFKNLLSNWRGKEGKIRRIQLAQGYILRLQQTPDMKTVDQTQIALEFLKSAGASIYLNEQDNSSNGGGSEYAPLSSGRSVCAVESSMTAFFPSERPRQSQLQNEQQHPTYPSEPSLPPQMQYERLYPSHTPSSVISGSRLEKIHSTEFESGVESEAWPCFDDGLMESVDLDEEPEILQFLVEQAREDQKYRGLLRRYVGVDVEGLSNKALRNAKRILELVDV</sequence>
<proteinExistence type="predicted"/>
<feature type="repeat" description="ANK" evidence="3">
    <location>
        <begin position="209"/>
        <end position="243"/>
    </location>
</feature>
<keyword evidence="1" id="KW-0677">Repeat</keyword>
<feature type="repeat" description="ANK" evidence="3">
    <location>
        <begin position="320"/>
        <end position="353"/>
    </location>
</feature>
<feature type="region of interest" description="Disordered" evidence="4">
    <location>
        <begin position="1"/>
        <end position="128"/>
    </location>
</feature>
<dbReference type="PANTHER" id="PTHR24193">
    <property type="entry name" value="ANKYRIN REPEAT PROTEIN"/>
    <property type="match status" value="1"/>
</dbReference>
<accession>A0A9P5R9H8</accession>
<dbReference type="Pfam" id="PF12796">
    <property type="entry name" value="Ank_2"/>
    <property type="match status" value="2"/>
</dbReference>
<dbReference type="SUPFAM" id="SSF48403">
    <property type="entry name" value="Ankyrin repeat"/>
    <property type="match status" value="1"/>
</dbReference>
<dbReference type="PROSITE" id="PS50088">
    <property type="entry name" value="ANK_REPEAT"/>
    <property type="match status" value="3"/>
</dbReference>
<dbReference type="PANTHER" id="PTHR24193:SF121">
    <property type="entry name" value="ADA2A-CONTAINING COMPLEX COMPONENT 3, ISOFORM D"/>
    <property type="match status" value="1"/>
</dbReference>
<organism evidence="5 6">
    <name type="scientific">Linnemannia schmuckeri</name>
    <dbReference type="NCBI Taxonomy" id="64567"/>
    <lineage>
        <taxon>Eukaryota</taxon>
        <taxon>Fungi</taxon>
        <taxon>Fungi incertae sedis</taxon>
        <taxon>Mucoromycota</taxon>
        <taxon>Mortierellomycotina</taxon>
        <taxon>Mortierellomycetes</taxon>
        <taxon>Mortierellales</taxon>
        <taxon>Mortierellaceae</taxon>
        <taxon>Linnemannia</taxon>
    </lineage>
</organism>
<dbReference type="OrthoDB" id="194358at2759"/>
<feature type="compositionally biased region" description="Polar residues" evidence="4">
    <location>
        <begin position="504"/>
        <end position="515"/>
    </location>
</feature>
<dbReference type="PROSITE" id="PS50297">
    <property type="entry name" value="ANK_REP_REGION"/>
    <property type="match status" value="2"/>
</dbReference>
<evidence type="ECO:0000313" key="6">
    <source>
        <dbReference type="Proteomes" id="UP000748756"/>
    </source>
</evidence>